<dbReference type="InterPro" id="IPR043502">
    <property type="entry name" value="DNA/RNA_pol_sf"/>
</dbReference>
<dbReference type="PANTHER" id="PTHR11439:SF502">
    <property type="entry name" value="SECRETED RXLR EFFECTOR PROTEIN 161-LIKE"/>
    <property type="match status" value="1"/>
</dbReference>
<dbReference type="InterPro" id="IPR013103">
    <property type="entry name" value="RVT_2"/>
</dbReference>
<name>A0AA88R0Y2_9ASTE</name>
<keyword evidence="3" id="KW-1185">Reference proteome</keyword>
<dbReference type="EMBL" id="JAVXUO010001591">
    <property type="protein sequence ID" value="KAK2980779.1"/>
    <property type="molecule type" value="Genomic_DNA"/>
</dbReference>
<evidence type="ECO:0000313" key="3">
    <source>
        <dbReference type="Proteomes" id="UP001187471"/>
    </source>
</evidence>
<sequence>MMRRYEMSDLGLLHHFLGMEIVQDEHGVFISQKKYALSVLKKFGMHACNPVAIPLVLSEKLKKEDGGRKVDATLYRSLVGNLMYLTATRPDLMFAASLLSRFMQSPSHFHLGGAKRVLKYIKGTFDYGIKYSKNSELRLFGFCDSDWGGCVDDTKSTSGYCFSLGSGIFSWTSKKQQTVAQSTAEAEYVSAALATSQAIWLRRILDDVGEKQESATELYCDNKSAIKMAKNPVYHSRTRHIALKHHFIREAIDKGLIQLEFCKSDDQMADIFTKALPKVKFQKFREALGVQRHHIKGENVESE</sequence>
<reference evidence="2" key="1">
    <citation type="submission" date="2022-12" db="EMBL/GenBank/DDBJ databases">
        <title>Draft genome assemblies for two species of Escallonia (Escalloniales).</title>
        <authorList>
            <person name="Chanderbali A."/>
            <person name="Dervinis C."/>
            <person name="Anghel I."/>
            <person name="Soltis D."/>
            <person name="Soltis P."/>
            <person name="Zapata F."/>
        </authorList>
    </citation>
    <scope>NUCLEOTIDE SEQUENCE</scope>
    <source>
        <strain evidence="2">UCBG92.1500</strain>
        <tissue evidence="2">Leaf</tissue>
    </source>
</reference>
<dbReference type="Pfam" id="PF07727">
    <property type="entry name" value="RVT_2"/>
    <property type="match status" value="1"/>
</dbReference>
<comment type="caution">
    <text evidence="2">The sequence shown here is derived from an EMBL/GenBank/DDBJ whole genome shotgun (WGS) entry which is preliminary data.</text>
</comment>
<dbReference type="AlphaFoldDB" id="A0AA88R0Y2"/>
<proteinExistence type="predicted"/>
<dbReference type="Proteomes" id="UP001187471">
    <property type="component" value="Unassembled WGS sequence"/>
</dbReference>
<gene>
    <name evidence="2" type="ORF">RJ640_009564</name>
</gene>
<protein>
    <recommendedName>
        <fullName evidence="1">Reverse transcriptase Ty1/copia-type domain-containing protein</fullName>
    </recommendedName>
</protein>
<evidence type="ECO:0000313" key="2">
    <source>
        <dbReference type="EMBL" id="KAK2980779.1"/>
    </source>
</evidence>
<evidence type="ECO:0000259" key="1">
    <source>
        <dbReference type="Pfam" id="PF07727"/>
    </source>
</evidence>
<organism evidence="2 3">
    <name type="scientific">Escallonia rubra</name>
    <dbReference type="NCBI Taxonomy" id="112253"/>
    <lineage>
        <taxon>Eukaryota</taxon>
        <taxon>Viridiplantae</taxon>
        <taxon>Streptophyta</taxon>
        <taxon>Embryophyta</taxon>
        <taxon>Tracheophyta</taxon>
        <taxon>Spermatophyta</taxon>
        <taxon>Magnoliopsida</taxon>
        <taxon>eudicotyledons</taxon>
        <taxon>Gunneridae</taxon>
        <taxon>Pentapetalae</taxon>
        <taxon>asterids</taxon>
        <taxon>campanulids</taxon>
        <taxon>Escalloniales</taxon>
        <taxon>Escalloniaceae</taxon>
        <taxon>Escallonia</taxon>
    </lineage>
</organism>
<dbReference type="SUPFAM" id="SSF56672">
    <property type="entry name" value="DNA/RNA polymerases"/>
    <property type="match status" value="1"/>
</dbReference>
<accession>A0AA88R0Y2</accession>
<dbReference type="PANTHER" id="PTHR11439">
    <property type="entry name" value="GAG-POL-RELATED RETROTRANSPOSON"/>
    <property type="match status" value="1"/>
</dbReference>
<dbReference type="CDD" id="cd09272">
    <property type="entry name" value="RNase_HI_RT_Ty1"/>
    <property type="match status" value="1"/>
</dbReference>
<feature type="domain" description="Reverse transcriptase Ty1/copia-type" evidence="1">
    <location>
        <begin position="2"/>
        <end position="56"/>
    </location>
</feature>